<gene>
    <name evidence="1" type="ORF">B296_00055437</name>
</gene>
<name>A0A426X1W5_ENSVE</name>
<dbReference type="EMBL" id="AMZH03028868">
    <property type="protein sequence ID" value="RRT33492.1"/>
    <property type="molecule type" value="Genomic_DNA"/>
</dbReference>
<accession>A0A426X1W5</accession>
<comment type="caution">
    <text evidence="1">The sequence shown here is derived from an EMBL/GenBank/DDBJ whole genome shotgun (WGS) entry which is preliminary data.</text>
</comment>
<dbReference type="AlphaFoldDB" id="A0A426X1W5"/>
<proteinExistence type="predicted"/>
<protein>
    <submittedName>
        <fullName evidence="1">Uncharacterized protein</fullName>
    </submittedName>
</protein>
<evidence type="ECO:0000313" key="1">
    <source>
        <dbReference type="EMBL" id="RRT33492.1"/>
    </source>
</evidence>
<evidence type="ECO:0000313" key="2">
    <source>
        <dbReference type="Proteomes" id="UP000287651"/>
    </source>
</evidence>
<reference evidence="1 2" key="1">
    <citation type="journal article" date="2014" name="Agronomy (Basel)">
        <title>A Draft Genome Sequence for Ensete ventricosum, the Drought-Tolerant Tree Against Hunger.</title>
        <authorList>
            <person name="Harrison J."/>
            <person name="Moore K.A."/>
            <person name="Paszkiewicz K."/>
            <person name="Jones T."/>
            <person name="Grant M."/>
            <person name="Ambacheew D."/>
            <person name="Muzemil S."/>
            <person name="Studholme D.J."/>
        </authorList>
    </citation>
    <scope>NUCLEOTIDE SEQUENCE [LARGE SCALE GENOMIC DNA]</scope>
</reference>
<dbReference type="Proteomes" id="UP000287651">
    <property type="component" value="Unassembled WGS sequence"/>
</dbReference>
<sequence length="104" mass="10357">MIASFHLFRSRAEAVATSASSTDGTYKISTDLPASSIPFLCGNRGLIYFVGDLFPTSATSLVSGSANAPATLAPVVTSPTNTLVNAVPAIAPGPATAQGPAASC</sequence>
<organism evidence="1 2">
    <name type="scientific">Ensete ventricosum</name>
    <name type="common">Abyssinian banana</name>
    <name type="synonym">Musa ensete</name>
    <dbReference type="NCBI Taxonomy" id="4639"/>
    <lineage>
        <taxon>Eukaryota</taxon>
        <taxon>Viridiplantae</taxon>
        <taxon>Streptophyta</taxon>
        <taxon>Embryophyta</taxon>
        <taxon>Tracheophyta</taxon>
        <taxon>Spermatophyta</taxon>
        <taxon>Magnoliopsida</taxon>
        <taxon>Liliopsida</taxon>
        <taxon>Zingiberales</taxon>
        <taxon>Musaceae</taxon>
        <taxon>Ensete</taxon>
    </lineage>
</organism>